<sequence>MSTVDDVTSVRYERMRWNTPLSQTHADLLLQRLGISAGAGVVDLGCGWGELLLQAVGAGSTTGIGVDIDDAALARGRKLAADRSLDKRVTFLNQEASAWREPADRVLCIGASHAFGGTATALESLAGLVRPGGRLLFGDGFWERPPSPEATEIIGPGIMPLAGLVEQARELGWRVLHMSVADQREWDDFESTWLAGRQAWLLRHPDDPRATELRDELDIRLREYVGVYRGVFGFAYLILGR</sequence>
<dbReference type="GO" id="GO:0008168">
    <property type="term" value="F:methyltransferase activity"/>
    <property type="evidence" value="ECO:0007669"/>
    <property type="project" value="UniProtKB-KW"/>
</dbReference>
<gene>
    <name evidence="7" type="ORF">KOI35_13555</name>
</gene>
<dbReference type="PANTHER" id="PTHR43667:SF1">
    <property type="entry name" value="CYCLOPROPANE-FATTY-ACYL-PHOSPHOLIPID SYNTHASE"/>
    <property type="match status" value="1"/>
</dbReference>
<keyword evidence="4" id="KW-0949">S-adenosyl-L-methionine</keyword>
<accession>A0ABS5YM44</accession>
<keyword evidence="8" id="KW-1185">Reference proteome</keyword>
<keyword evidence="5" id="KW-0443">Lipid metabolism</keyword>
<dbReference type="GO" id="GO:0032259">
    <property type="term" value="P:methylation"/>
    <property type="evidence" value="ECO:0007669"/>
    <property type="project" value="UniProtKB-KW"/>
</dbReference>
<evidence type="ECO:0000259" key="6">
    <source>
        <dbReference type="Pfam" id="PF13649"/>
    </source>
</evidence>
<evidence type="ECO:0000256" key="4">
    <source>
        <dbReference type="ARBA" id="ARBA00022691"/>
    </source>
</evidence>
<dbReference type="SUPFAM" id="SSF53335">
    <property type="entry name" value="S-adenosyl-L-methionine-dependent methyltransferases"/>
    <property type="match status" value="1"/>
</dbReference>
<protein>
    <submittedName>
        <fullName evidence="7">Class I SAM-dependent methyltransferase</fullName>
        <ecNumber evidence="7">2.1.1.-</ecNumber>
    </submittedName>
</protein>
<proteinExistence type="inferred from homology"/>
<dbReference type="Proteomes" id="UP001519654">
    <property type="component" value="Unassembled WGS sequence"/>
</dbReference>
<dbReference type="CDD" id="cd02440">
    <property type="entry name" value="AdoMet_MTases"/>
    <property type="match status" value="1"/>
</dbReference>
<comment type="caution">
    <text evidence="7">The sequence shown here is derived from an EMBL/GenBank/DDBJ whole genome shotgun (WGS) entry which is preliminary data.</text>
</comment>
<dbReference type="RefSeq" id="WP_215787217.1">
    <property type="nucleotide sequence ID" value="NZ_JAHKKG010000004.1"/>
</dbReference>
<evidence type="ECO:0000256" key="2">
    <source>
        <dbReference type="ARBA" id="ARBA00022603"/>
    </source>
</evidence>
<dbReference type="EC" id="2.1.1.-" evidence="7"/>
<organism evidence="7 8">
    <name type="scientific">Paractinoplanes bogorensis</name>
    <dbReference type="NCBI Taxonomy" id="1610840"/>
    <lineage>
        <taxon>Bacteria</taxon>
        <taxon>Bacillati</taxon>
        <taxon>Actinomycetota</taxon>
        <taxon>Actinomycetes</taxon>
        <taxon>Micromonosporales</taxon>
        <taxon>Micromonosporaceae</taxon>
        <taxon>Paractinoplanes</taxon>
    </lineage>
</organism>
<dbReference type="InterPro" id="IPR041698">
    <property type="entry name" value="Methyltransf_25"/>
</dbReference>
<evidence type="ECO:0000313" key="8">
    <source>
        <dbReference type="Proteomes" id="UP001519654"/>
    </source>
</evidence>
<dbReference type="Gene3D" id="3.40.50.150">
    <property type="entry name" value="Vaccinia Virus protein VP39"/>
    <property type="match status" value="1"/>
</dbReference>
<name>A0ABS5YM44_9ACTN</name>
<dbReference type="EMBL" id="JAHKKG010000004">
    <property type="protein sequence ID" value="MBU2664524.1"/>
    <property type="molecule type" value="Genomic_DNA"/>
</dbReference>
<keyword evidence="2 7" id="KW-0489">Methyltransferase</keyword>
<dbReference type="InterPro" id="IPR029063">
    <property type="entry name" value="SAM-dependent_MTases_sf"/>
</dbReference>
<evidence type="ECO:0000313" key="7">
    <source>
        <dbReference type="EMBL" id="MBU2664524.1"/>
    </source>
</evidence>
<dbReference type="PANTHER" id="PTHR43667">
    <property type="entry name" value="CYCLOPROPANE-FATTY-ACYL-PHOSPHOLIPID SYNTHASE"/>
    <property type="match status" value="1"/>
</dbReference>
<dbReference type="InterPro" id="IPR050723">
    <property type="entry name" value="CFA/CMAS"/>
</dbReference>
<comment type="similarity">
    <text evidence="1">Belongs to the CFA/CMAS family.</text>
</comment>
<dbReference type="Pfam" id="PF13649">
    <property type="entry name" value="Methyltransf_25"/>
    <property type="match status" value="1"/>
</dbReference>
<evidence type="ECO:0000256" key="5">
    <source>
        <dbReference type="ARBA" id="ARBA00023098"/>
    </source>
</evidence>
<feature type="domain" description="Methyltransferase" evidence="6">
    <location>
        <begin position="41"/>
        <end position="133"/>
    </location>
</feature>
<reference evidence="7 8" key="1">
    <citation type="submission" date="2021-06" db="EMBL/GenBank/DDBJ databases">
        <title>Actinoplanes lichenicola sp. nov., and Actinoplanes ovalisporus sp. nov., isolated from lichen in Thailand.</title>
        <authorList>
            <person name="Saeng-In P."/>
            <person name="Kanchanasin P."/>
            <person name="Yuki M."/>
            <person name="Kudo T."/>
            <person name="Ohkuma M."/>
            <person name="Phongsopitanun W."/>
            <person name="Tanasupawat S."/>
        </authorList>
    </citation>
    <scope>NUCLEOTIDE SEQUENCE [LARGE SCALE GENOMIC DNA]</scope>
    <source>
        <strain evidence="7 8">NBRC 110975</strain>
    </source>
</reference>
<evidence type="ECO:0000256" key="1">
    <source>
        <dbReference type="ARBA" id="ARBA00010815"/>
    </source>
</evidence>
<keyword evidence="3 7" id="KW-0808">Transferase</keyword>
<evidence type="ECO:0000256" key="3">
    <source>
        <dbReference type="ARBA" id="ARBA00022679"/>
    </source>
</evidence>